<evidence type="ECO:0000313" key="3">
    <source>
        <dbReference type="RefSeq" id="XP_045554596.1"/>
    </source>
</evidence>
<dbReference type="RefSeq" id="XP_045554596.1">
    <property type="nucleotide sequence ID" value="XM_045698640.1"/>
</dbReference>
<evidence type="ECO:0000313" key="2">
    <source>
        <dbReference type="Proteomes" id="UP001652741"/>
    </source>
</evidence>
<evidence type="ECO:0000259" key="1">
    <source>
        <dbReference type="Pfam" id="PF22589"/>
    </source>
</evidence>
<sequence length="196" mass="22891">MIPAYILLCLTSIRKKASWLLGRAADMDSQKQEFWKEAILKEKIVRLNWFRDNWIKPKLVKKVGEKRGMKLPQINEPQREAKPVKTLTTEGAQVKSRDEKVIIDVMRPVSGETRDVLYDGFSEEETGRYKYLLLRKRKDPEVKYLYPITSNWQYGWGLGDMNKTYVPMYAFNAIVKESFFRKNGVFPRSATSDTVA</sequence>
<dbReference type="GeneID" id="106576028"/>
<reference evidence="3" key="1">
    <citation type="submission" date="2025-08" db="UniProtKB">
        <authorList>
            <consortium name="RefSeq"/>
        </authorList>
    </citation>
    <scope>IDENTIFICATION</scope>
</reference>
<gene>
    <name evidence="3" type="primary">atp6v1fnb</name>
</gene>
<dbReference type="PANTHER" id="PTHR35826">
    <property type="entry name" value="PROTEIN ATP6V1FNB-LIKE"/>
    <property type="match status" value="1"/>
</dbReference>
<name>A0ABM3D724_SALSA</name>
<keyword evidence="2" id="KW-1185">Reference proteome</keyword>
<protein>
    <submittedName>
        <fullName evidence="3">Protein ATP6V1FNB</fullName>
    </submittedName>
</protein>
<feature type="domain" description="Sperm microtubule inner protein 1 C-terminal" evidence="1">
    <location>
        <begin position="70"/>
        <end position="188"/>
    </location>
</feature>
<accession>A0ABM3D724</accession>
<dbReference type="Pfam" id="PF22589">
    <property type="entry name" value="SPMIP1"/>
    <property type="match status" value="1"/>
</dbReference>
<proteinExistence type="predicted"/>
<organism evidence="2 3">
    <name type="scientific">Salmo salar</name>
    <name type="common">Atlantic salmon</name>
    <dbReference type="NCBI Taxonomy" id="8030"/>
    <lineage>
        <taxon>Eukaryota</taxon>
        <taxon>Metazoa</taxon>
        <taxon>Chordata</taxon>
        <taxon>Craniata</taxon>
        <taxon>Vertebrata</taxon>
        <taxon>Euteleostomi</taxon>
        <taxon>Actinopterygii</taxon>
        <taxon>Neopterygii</taxon>
        <taxon>Teleostei</taxon>
        <taxon>Protacanthopterygii</taxon>
        <taxon>Salmoniformes</taxon>
        <taxon>Salmonidae</taxon>
        <taxon>Salmoninae</taxon>
        <taxon>Salmo</taxon>
    </lineage>
</organism>
<dbReference type="PANTHER" id="PTHR35826:SF2">
    <property type="entry name" value="PROTEIN ATP6V1FNB"/>
    <property type="match status" value="1"/>
</dbReference>
<dbReference type="Proteomes" id="UP001652741">
    <property type="component" value="Chromosome ssa17"/>
</dbReference>
<dbReference type="InterPro" id="IPR054323">
    <property type="entry name" value="SPMIP1_C"/>
</dbReference>